<protein>
    <recommendedName>
        <fullName evidence="3">Glycosyltransferase family 1 protein</fullName>
    </recommendedName>
</protein>
<name>A0ABN6XWY0_9MICO</name>
<gene>
    <name evidence="1" type="ORF">GCM10025867_04110</name>
</gene>
<dbReference type="RefSeq" id="WP_286345192.1">
    <property type="nucleotide sequence ID" value="NZ_AP027732.1"/>
</dbReference>
<accession>A0ABN6XWY0</accession>
<evidence type="ECO:0000313" key="1">
    <source>
        <dbReference type="EMBL" id="BDZ48170.1"/>
    </source>
</evidence>
<reference evidence="2" key="1">
    <citation type="journal article" date="2019" name="Int. J. Syst. Evol. Microbiol.">
        <title>The Global Catalogue of Microorganisms (GCM) 10K type strain sequencing project: providing services to taxonomists for standard genome sequencing and annotation.</title>
        <authorList>
            <consortium name="The Broad Institute Genomics Platform"/>
            <consortium name="The Broad Institute Genome Sequencing Center for Infectious Disease"/>
            <person name="Wu L."/>
            <person name="Ma J."/>
        </authorList>
    </citation>
    <scope>NUCLEOTIDE SEQUENCE [LARGE SCALE GENOMIC DNA]</scope>
    <source>
        <strain evidence="2">NBRC 108728</strain>
    </source>
</reference>
<proteinExistence type="predicted"/>
<evidence type="ECO:0008006" key="3">
    <source>
        <dbReference type="Google" id="ProtNLM"/>
    </source>
</evidence>
<sequence length="306" mass="33670">MSLREIDEPSVAGSPRVLWILRYVGALLAARRSFARESRTGIVLVTWPVLGYLDLAILRLTLGRRATGRIVLHDPTPLVSAVGYSPVVRRAVTPLLRRHRMIVHSSAAHAELDAGSLATATEILPHPLCERPRTSWPCVDSRPVVRVLGQYKADRDLELLAEIADLVGDRMTLEIHGRGWPEVPGWLVDRRFVSEAELDSLMSTSVAVLIPYRRFYQSGIANRCVELGVPFIGPRDSTLADLVPSESPLLVPATPRRGAAAARLWVEAVGVACSSDAAELRPLTQGAVRRSHRVWADWLTRQVATA</sequence>
<dbReference type="EMBL" id="AP027732">
    <property type="protein sequence ID" value="BDZ48170.1"/>
    <property type="molecule type" value="Genomic_DNA"/>
</dbReference>
<organism evidence="1 2">
    <name type="scientific">Frondihabitans sucicola</name>
    <dbReference type="NCBI Taxonomy" id="1268041"/>
    <lineage>
        <taxon>Bacteria</taxon>
        <taxon>Bacillati</taxon>
        <taxon>Actinomycetota</taxon>
        <taxon>Actinomycetes</taxon>
        <taxon>Micrococcales</taxon>
        <taxon>Microbacteriaceae</taxon>
        <taxon>Frondihabitans</taxon>
    </lineage>
</organism>
<keyword evidence="2" id="KW-1185">Reference proteome</keyword>
<dbReference type="Proteomes" id="UP001321486">
    <property type="component" value="Chromosome"/>
</dbReference>
<evidence type="ECO:0000313" key="2">
    <source>
        <dbReference type="Proteomes" id="UP001321486"/>
    </source>
</evidence>
<dbReference type="SUPFAM" id="SSF53756">
    <property type="entry name" value="UDP-Glycosyltransferase/glycogen phosphorylase"/>
    <property type="match status" value="1"/>
</dbReference>